<evidence type="ECO:0000313" key="3">
    <source>
        <dbReference type="Proteomes" id="UP000595332"/>
    </source>
</evidence>
<dbReference type="KEGG" id="njp:NEJAP_2147"/>
<dbReference type="RefSeq" id="WP_201350745.1">
    <property type="nucleotide sequence ID" value="NZ_AP014546.1"/>
</dbReference>
<gene>
    <name evidence="2" type="ORF">NEJAP_2147</name>
</gene>
<keyword evidence="1" id="KW-0812">Transmembrane</keyword>
<keyword evidence="1" id="KW-0472">Membrane</keyword>
<accession>A0A7R6PTE2</accession>
<name>A0A7R6PTE2_9GAMM</name>
<organism evidence="2 3">
    <name type="scientific">Neptunomonas japonica JAMM 1380</name>
    <dbReference type="NCBI Taxonomy" id="1441457"/>
    <lineage>
        <taxon>Bacteria</taxon>
        <taxon>Pseudomonadati</taxon>
        <taxon>Pseudomonadota</taxon>
        <taxon>Gammaproteobacteria</taxon>
        <taxon>Oceanospirillales</taxon>
        <taxon>Oceanospirillaceae</taxon>
        <taxon>Neptunomonas</taxon>
    </lineage>
</organism>
<dbReference type="Proteomes" id="UP000595332">
    <property type="component" value="Chromosome"/>
</dbReference>
<feature type="transmembrane region" description="Helical" evidence="1">
    <location>
        <begin position="6"/>
        <end position="25"/>
    </location>
</feature>
<dbReference type="AlphaFoldDB" id="A0A7R6PTE2"/>
<sequence length="95" mass="10933">MSSNTLHHLATGLGFAFLIGSYLLGRHLGFIDWITLQMPKGYEGSGLMLAIGIMMTPAFFIWSRFNRFVEKKLGIKGKYYEDSYYNNDVQKKDRD</sequence>
<keyword evidence="3" id="KW-1185">Reference proteome</keyword>
<dbReference type="EMBL" id="AP014546">
    <property type="protein sequence ID" value="BBB30095.1"/>
    <property type="molecule type" value="Genomic_DNA"/>
</dbReference>
<protein>
    <submittedName>
        <fullName evidence="2">Uncharacterized protein</fullName>
    </submittedName>
</protein>
<feature type="transmembrane region" description="Helical" evidence="1">
    <location>
        <begin position="46"/>
        <end position="65"/>
    </location>
</feature>
<evidence type="ECO:0000313" key="2">
    <source>
        <dbReference type="EMBL" id="BBB30095.1"/>
    </source>
</evidence>
<proteinExistence type="predicted"/>
<keyword evidence="1" id="KW-1133">Transmembrane helix</keyword>
<evidence type="ECO:0000256" key="1">
    <source>
        <dbReference type="SAM" id="Phobius"/>
    </source>
</evidence>
<reference evidence="2 3" key="1">
    <citation type="journal article" date="2008" name="Int. J. Syst. Evol. Microbiol.">
        <title>Neptunomonas japonica sp. nov., an Osedax japonicus symbiont-like bacterium isolated from sediment adjacent to sperm whale carcasses off Kagoshima, Japan.</title>
        <authorList>
            <person name="Miyazaki M."/>
            <person name="Nogi Y."/>
            <person name="Fujiwara Y."/>
            <person name="Kawato M."/>
            <person name="Kubokawa K."/>
            <person name="Horikoshi K."/>
        </authorList>
    </citation>
    <scope>NUCLEOTIDE SEQUENCE [LARGE SCALE GENOMIC DNA]</scope>
    <source>
        <strain evidence="2 3">JAMM 1380</strain>
    </source>
</reference>